<dbReference type="InterPro" id="IPR001752">
    <property type="entry name" value="Kinesin_motor_dom"/>
</dbReference>
<dbReference type="PROSITE" id="PS50067">
    <property type="entry name" value="KINESIN_MOTOR_2"/>
    <property type="match status" value="1"/>
</dbReference>
<evidence type="ECO:0000259" key="10">
    <source>
        <dbReference type="PROSITE" id="PS50067"/>
    </source>
</evidence>
<keyword evidence="8" id="KW-0175">Coiled coil</keyword>
<evidence type="ECO:0000256" key="3">
    <source>
        <dbReference type="ARBA" id="ARBA00022741"/>
    </source>
</evidence>
<keyword evidence="5" id="KW-0206">Cytoskeleton</keyword>
<keyword evidence="4 7" id="KW-0067">ATP-binding</keyword>
<comment type="similarity">
    <text evidence="6 7">Belongs to the TRAFAC class myosin-kinesin ATPase superfamily. Kinesin family.</text>
</comment>
<evidence type="ECO:0000256" key="4">
    <source>
        <dbReference type="ARBA" id="ARBA00022840"/>
    </source>
</evidence>
<feature type="region of interest" description="Disordered" evidence="9">
    <location>
        <begin position="288"/>
        <end position="320"/>
    </location>
</feature>
<dbReference type="InterPro" id="IPR019821">
    <property type="entry name" value="Kinesin_motor_CS"/>
</dbReference>
<feature type="region of interest" description="Disordered" evidence="9">
    <location>
        <begin position="514"/>
        <end position="574"/>
    </location>
</feature>
<dbReference type="InterPro" id="IPR027417">
    <property type="entry name" value="P-loop_NTPase"/>
</dbReference>
<evidence type="ECO:0000256" key="1">
    <source>
        <dbReference type="ARBA" id="ARBA00004245"/>
    </source>
</evidence>
<sequence>MQRTFAWLLDRVQHLGAPVTLQASYLEIYNEQVRDLLSLGAPRPLPVRWDKTRGFYVEQLQLVEFGSLGALMELLEMGLSRRRSSAHTLNQASSRSHALLTLYIGRQTVSAPAWGSSWLWATQRGSASGGINQLGHVQEQVPPVDPGEAPVGGKLCFVDLAGSEKVAATGSRGELMLEANSINRSLLALGHCISLLLDPQRKQSHIPFRDSKLTKLLADSLGGRGVTLMVACVSPSAQCLPETLSTLRYASRAQRVTTRPQAPKSPVAKQPQRLEMEILQLREENRRLRSQLGQRDPKSMSSLGVGKGAEDRVSASGGSSHLPLPAASGLSGSRVAWAQQNLYGMLQEFMLENERLRKEKSQLQSSWDLARDEQRVLAQQVHELERCLLSACSLYQPGPGTAPPCPCVMVPAPSCHALPPLCSCPCSHLCPLCRAPLGQWASPRRGLHLSQVGGTKVGLGEAGSAGDLGVRDRLSGGLRSSGCQAGSWGSHSDWIQTRVLADLLMEEEVVPSAPPLPMVPPNTSPVQRGGAAVPNLARRLEALRDQIGSSLRRGRSQPPASEGPRSPSRVLPPC</sequence>
<keyword evidence="7" id="KW-0493">Microtubule</keyword>
<dbReference type="InterPro" id="IPR036961">
    <property type="entry name" value="Kinesin_motor_dom_sf"/>
</dbReference>
<reference evidence="11" key="3">
    <citation type="submission" date="2025-09" db="UniProtKB">
        <authorList>
            <consortium name="Ensembl"/>
        </authorList>
    </citation>
    <scope>IDENTIFICATION</scope>
    <source>
        <strain evidence="11">Thoroughbred</strain>
    </source>
</reference>
<reference evidence="11 12" key="1">
    <citation type="journal article" date="2009" name="Science">
        <title>Genome sequence, comparative analysis, and population genetics of the domestic horse.</title>
        <authorList>
            <consortium name="Broad Institute Genome Sequencing Platform"/>
            <consortium name="Broad Institute Whole Genome Assembly Team"/>
            <person name="Wade C.M."/>
            <person name="Giulotto E."/>
            <person name="Sigurdsson S."/>
            <person name="Zoli M."/>
            <person name="Gnerre S."/>
            <person name="Imsland F."/>
            <person name="Lear T.L."/>
            <person name="Adelson D.L."/>
            <person name="Bailey E."/>
            <person name="Bellone R.R."/>
            <person name="Bloecker H."/>
            <person name="Distl O."/>
            <person name="Edgar R.C."/>
            <person name="Garber M."/>
            <person name="Leeb T."/>
            <person name="Mauceli E."/>
            <person name="MacLeod J.N."/>
            <person name="Penedo M.C.T."/>
            <person name="Raison J.M."/>
            <person name="Sharpe T."/>
            <person name="Vogel J."/>
            <person name="Andersson L."/>
            <person name="Antczak D.F."/>
            <person name="Biagi T."/>
            <person name="Binns M.M."/>
            <person name="Chowdhary B.P."/>
            <person name="Coleman S.J."/>
            <person name="Della Valle G."/>
            <person name="Fryc S."/>
            <person name="Guerin G."/>
            <person name="Hasegawa T."/>
            <person name="Hill E.W."/>
            <person name="Jurka J."/>
            <person name="Kiialainen A."/>
            <person name="Lindgren G."/>
            <person name="Liu J."/>
            <person name="Magnani E."/>
            <person name="Mickelson J.R."/>
            <person name="Murray J."/>
            <person name="Nergadze S.G."/>
            <person name="Onofrio R."/>
            <person name="Pedroni S."/>
            <person name="Piras M.F."/>
            <person name="Raudsepp T."/>
            <person name="Rocchi M."/>
            <person name="Roeed K.H."/>
            <person name="Ryder O.A."/>
            <person name="Searle S."/>
            <person name="Skow L."/>
            <person name="Swinburne J.E."/>
            <person name="Syvaenen A.C."/>
            <person name="Tozaki T."/>
            <person name="Valberg S.J."/>
            <person name="Vaudin M."/>
            <person name="White J.R."/>
            <person name="Zody M.C."/>
            <person name="Lander E.S."/>
            <person name="Lindblad-Toh K."/>
        </authorList>
    </citation>
    <scope>NUCLEOTIDE SEQUENCE [LARGE SCALE GENOMIC DNA]</scope>
    <source>
        <strain evidence="11 12">Thoroughbred</strain>
    </source>
</reference>
<dbReference type="GO" id="GO:0005524">
    <property type="term" value="F:ATP binding"/>
    <property type="evidence" value="ECO:0007669"/>
    <property type="project" value="UniProtKB-KW"/>
</dbReference>
<dbReference type="Ensembl" id="ENSECAT00000084245.1">
    <property type="protein sequence ID" value="ENSECAP00000071067.1"/>
    <property type="gene ID" value="ENSECAG00000019503.4"/>
</dbReference>
<dbReference type="GO" id="GO:0007018">
    <property type="term" value="P:microtubule-based movement"/>
    <property type="evidence" value="ECO:0007669"/>
    <property type="project" value="InterPro"/>
</dbReference>
<comment type="caution">
    <text evidence="6">Lacks conserved residue(s) required for the propagation of feature annotation.</text>
</comment>
<evidence type="ECO:0000256" key="7">
    <source>
        <dbReference type="RuleBase" id="RU000394"/>
    </source>
</evidence>
<dbReference type="PROSITE" id="PS00411">
    <property type="entry name" value="KINESIN_MOTOR_1"/>
    <property type="match status" value="1"/>
</dbReference>
<keyword evidence="12" id="KW-1185">Reference proteome</keyword>
<dbReference type="GO" id="GO:0005874">
    <property type="term" value="C:microtubule"/>
    <property type="evidence" value="ECO:0007669"/>
    <property type="project" value="UniProtKB-KW"/>
</dbReference>
<feature type="region of interest" description="Disordered" evidence="9">
    <location>
        <begin position="253"/>
        <end position="273"/>
    </location>
</feature>
<dbReference type="PANTHER" id="PTHR47969">
    <property type="entry name" value="CHROMOSOME-ASSOCIATED KINESIN KIF4A-RELATED"/>
    <property type="match status" value="1"/>
</dbReference>
<feature type="domain" description="Kinesin motor" evidence="10">
    <location>
        <begin position="1"/>
        <end position="256"/>
    </location>
</feature>
<feature type="compositionally biased region" description="Pro residues" evidence="9">
    <location>
        <begin position="514"/>
        <end position="523"/>
    </location>
</feature>
<reference evidence="11" key="2">
    <citation type="submission" date="2025-08" db="UniProtKB">
        <authorList>
            <consortium name="Ensembl"/>
        </authorList>
    </citation>
    <scope>IDENTIFICATION</scope>
    <source>
        <strain evidence="11">Thoroughbred</strain>
    </source>
</reference>
<accession>A0A9L0S864</accession>
<dbReference type="SMART" id="SM00129">
    <property type="entry name" value="KISc"/>
    <property type="match status" value="1"/>
</dbReference>
<protein>
    <recommendedName>
        <fullName evidence="7">Kinesin-like protein</fullName>
    </recommendedName>
</protein>
<feature type="coiled-coil region" evidence="8">
    <location>
        <begin position="346"/>
        <end position="373"/>
    </location>
</feature>
<dbReference type="GO" id="GO:0003777">
    <property type="term" value="F:microtubule motor activity"/>
    <property type="evidence" value="ECO:0007669"/>
    <property type="project" value="InterPro"/>
</dbReference>
<dbReference type="Proteomes" id="UP000002281">
    <property type="component" value="Chromosome 25"/>
</dbReference>
<keyword evidence="7" id="KW-0505">Motor protein</keyword>
<dbReference type="GO" id="GO:0008017">
    <property type="term" value="F:microtubule binding"/>
    <property type="evidence" value="ECO:0007669"/>
    <property type="project" value="InterPro"/>
</dbReference>
<comment type="subcellular location">
    <subcellularLocation>
        <location evidence="1">Cytoplasm</location>
        <location evidence="1">Cytoskeleton</location>
    </subcellularLocation>
</comment>
<evidence type="ECO:0000256" key="8">
    <source>
        <dbReference type="SAM" id="Coils"/>
    </source>
</evidence>
<dbReference type="Gene3D" id="3.40.850.10">
    <property type="entry name" value="Kinesin motor domain"/>
    <property type="match status" value="1"/>
</dbReference>
<dbReference type="InterPro" id="IPR027640">
    <property type="entry name" value="Kinesin-like_fam"/>
</dbReference>
<evidence type="ECO:0000313" key="11">
    <source>
        <dbReference type="Ensembl" id="ENSECAP00000071067.1"/>
    </source>
</evidence>
<name>A0A9L0S864_HORSE</name>
<evidence type="ECO:0000256" key="6">
    <source>
        <dbReference type="PROSITE-ProRule" id="PRU00283"/>
    </source>
</evidence>
<gene>
    <name evidence="11" type="primary">KIF12</name>
</gene>
<proteinExistence type="inferred from homology"/>
<dbReference type="PANTHER" id="PTHR47969:SF33">
    <property type="entry name" value="KINESIN-LIKE PROTEIN"/>
    <property type="match status" value="1"/>
</dbReference>
<evidence type="ECO:0000256" key="9">
    <source>
        <dbReference type="SAM" id="MobiDB-lite"/>
    </source>
</evidence>
<keyword evidence="3 7" id="KW-0547">Nucleotide-binding</keyword>
<evidence type="ECO:0000313" key="12">
    <source>
        <dbReference type="Proteomes" id="UP000002281"/>
    </source>
</evidence>
<keyword evidence="2" id="KW-0963">Cytoplasm</keyword>
<dbReference type="SUPFAM" id="SSF52540">
    <property type="entry name" value="P-loop containing nucleoside triphosphate hydrolases"/>
    <property type="match status" value="1"/>
</dbReference>
<evidence type="ECO:0000256" key="2">
    <source>
        <dbReference type="ARBA" id="ARBA00022490"/>
    </source>
</evidence>
<evidence type="ECO:0000256" key="5">
    <source>
        <dbReference type="ARBA" id="ARBA00023212"/>
    </source>
</evidence>
<organism evidence="11 12">
    <name type="scientific">Equus caballus</name>
    <name type="common">Horse</name>
    <dbReference type="NCBI Taxonomy" id="9796"/>
    <lineage>
        <taxon>Eukaryota</taxon>
        <taxon>Metazoa</taxon>
        <taxon>Chordata</taxon>
        <taxon>Craniata</taxon>
        <taxon>Vertebrata</taxon>
        <taxon>Euteleostomi</taxon>
        <taxon>Mammalia</taxon>
        <taxon>Eutheria</taxon>
        <taxon>Laurasiatheria</taxon>
        <taxon>Perissodactyla</taxon>
        <taxon>Equidae</taxon>
        <taxon>Equus</taxon>
    </lineage>
</organism>
<dbReference type="Pfam" id="PF00225">
    <property type="entry name" value="Kinesin"/>
    <property type="match status" value="1"/>
</dbReference>
<dbReference type="AlphaFoldDB" id="A0A9L0S864"/>
<dbReference type="PRINTS" id="PR00380">
    <property type="entry name" value="KINESINHEAVY"/>
</dbReference>
<dbReference type="GeneTree" id="ENSGT00940000161216"/>